<feature type="compositionally biased region" description="Polar residues" evidence="4">
    <location>
        <begin position="65"/>
        <end position="80"/>
    </location>
</feature>
<dbReference type="GO" id="GO:0030170">
    <property type="term" value="F:pyridoxal phosphate binding"/>
    <property type="evidence" value="ECO:0007669"/>
    <property type="project" value="UniProtKB-UniRule"/>
</dbReference>
<feature type="modified residue" description="N6-(pyridoxal phosphate)lysine" evidence="2">
    <location>
        <position position="95"/>
    </location>
</feature>
<evidence type="ECO:0000313" key="6">
    <source>
        <dbReference type="EMBL" id="TNY23192.1"/>
    </source>
</evidence>
<keyword evidence="7" id="KW-1185">Reference proteome</keyword>
<dbReference type="CDD" id="cd06822">
    <property type="entry name" value="PLPDE_III_YBL036c_euk"/>
    <property type="match status" value="1"/>
</dbReference>
<dbReference type="Gene3D" id="3.20.20.10">
    <property type="entry name" value="Alanine racemase"/>
    <property type="match status" value="1"/>
</dbReference>
<dbReference type="Pfam" id="PF01168">
    <property type="entry name" value="Ala_racemase_N"/>
    <property type="match status" value="1"/>
</dbReference>
<evidence type="ECO:0000256" key="3">
    <source>
        <dbReference type="RuleBase" id="RU004514"/>
    </source>
</evidence>
<name>A0A5C5G485_9BASI</name>
<evidence type="ECO:0000256" key="2">
    <source>
        <dbReference type="HAMAP-Rule" id="MF_03225"/>
    </source>
</evidence>
<protein>
    <recommendedName>
        <fullName evidence="2">Pyridoxal phosphate homeostasis protein</fullName>
        <shortName evidence="2">PLP homeostasis protein</shortName>
    </recommendedName>
</protein>
<feature type="domain" description="Alanine racemase N-terminal" evidence="5">
    <location>
        <begin position="86"/>
        <end position="324"/>
    </location>
</feature>
<dbReference type="NCBIfam" id="TIGR00044">
    <property type="entry name" value="YggS family pyridoxal phosphate-dependent enzyme"/>
    <property type="match status" value="1"/>
</dbReference>
<dbReference type="HAMAP" id="MF_02087">
    <property type="entry name" value="PLP_homeostasis"/>
    <property type="match status" value="1"/>
</dbReference>
<dbReference type="SUPFAM" id="SSF51419">
    <property type="entry name" value="PLP-binding barrel"/>
    <property type="match status" value="1"/>
</dbReference>
<evidence type="ECO:0000256" key="4">
    <source>
        <dbReference type="SAM" id="MobiDB-lite"/>
    </source>
</evidence>
<proteinExistence type="inferred from homology"/>
<accession>A0A5C5G485</accession>
<comment type="similarity">
    <text evidence="2 3">Belongs to the pyridoxal phosphate-binding protein YggS/PROSC family.</text>
</comment>
<evidence type="ECO:0000259" key="5">
    <source>
        <dbReference type="Pfam" id="PF01168"/>
    </source>
</evidence>
<organism evidence="6 7">
    <name type="scientific">Rhodotorula diobovata</name>
    <dbReference type="NCBI Taxonomy" id="5288"/>
    <lineage>
        <taxon>Eukaryota</taxon>
        <taxon>Fungi</taxon>
        <taxon>Dikarya</taxon>
        <taxon>Basidiomycota</taxon>
        <taxon>Pucciniomycotina</taxon>
        <taxon>Microbotryomycetes</taxon>
        <taxon>Sporidiobolales</taxon>
        <taxon>Sporidiobolaceae</taxon>
        <taxon>Rhodotorula</taxon>
    </lineage>
</organism>
<evidence type="ECO:0000256" key="1">
    <source>
        <dbReference type="ARBA" id="ARBA00022898"/>
    </source>
</evidence>
<dbReference type="InterPro" id="IPR011078">
    <property type="entry name" value="PyrdxlP_homeostasis"/>
</dbReference>
<feature type="region of interest" description="Disordered" evidence="4">
    <location>
        <begin position="57"/>
        <end position="87"/>
    </location>
</feature>
<dbReference type="PANTHER" id="PTHR10146">
    <property type="entry name" value="PROLINE SYNTHETASE CO-TRANSCRIBED BACTERIAL HOMOLOG PROTEIN"/>
    <property type="match status" value="1"/>
</dbReference>
<sequence>MPSCVVLRSFSTTRTPLAASAAARATLAKMVQPVPTERAAELRDNYDSIANQVKAAAEKRGAGPTVSSPSYSAADSNQVDGQGPHPQPRLVAVSKYKPAGDLLALHEHGVRHFGENYPQELEAKAKELPRDIAWHYIGTLQSNKCKMLASIPNLFAIETLTSVKAANQLHNTLSALSLPRETRLNVFLQVNTSGEEQKSGLPALSRSSSSSADGPLVDLAVHILQKCPTLRLKGLMTIGSLEASTSDAPNPDFERLKETREALVAALRAQTGGAEQDDALRKAVDEGEEEELELSMGMSSDFVEAIEQGSTNVRVGSSIFGARPAKW</sequence>
<evidence type="ECO:0000313" key="7">
    <source>
        <dbReference type="Proteomes" id="UP000311382"/>
    </source>
</evidence>
<dbReference type="EMBL" id="SOZI01000014">
    <property type="protein sequence ID" value="TNY23192.1"/>
    <property type="molecule type" value="Genomic_DNA"/>
</dbReference>
<dbReference type="STRING" id="5288.A0A5C5G485"/>
<dbReference type="OrthoDB" id="10264196at2759"/>
<gene>
    <name evidence="6" type="ORF">DMC30DRAFT_426723</name>
</gene>
<dbReference type="AlphaFoldDB" id="A0A5C5G485"/>
<comment type="function">
    <text evidence="2">Pyridoxal 5'-phosphate (PLP)-binding protein, which may be involved in intracellular homeostatic regulation of pyridoxal 5'-phosphate (PLP), the active form of vitamin B6.</text>
</comment>
<keyword evidence="1 2" id="KW-0663">Pyridoxal phosphate</keyword>
<dbReference type="PANTHER" id="PTHR10146:SF14">
    <property type="entry name" value="PYRIDOXAL PHOSPHATE HOMEOSTASIS PROTEIN"/>
    <property type="match status" value="1"/>
</dbReference>
<comment type="caution">
    <text evidence="6">The sequence shown here is derived from an EMBL/GenBank/DDBJ whole genome shotgun (WGS) entry which is preliminary data.</text>
</comment>
<dbReference type="Proteomes" id="UP000311382">
    <property type="component" value="Unassembled WGS sequence"/>
</dbReference>
<reference evidence="6 7" key="1">
    <citation type="submission" date="2019-03" db="EMBL/GenBank/DDBJ databases">
        <title>Rhodosporidium diobovatum UCD-FST 08-225 genome sequencing, assembly, and annotation.</title>
        <authorList>
            <person name="Fakankun I.U."/>
            <person name="Fristensky B."/>
            <person name="Levin D.B."/>
        </authorList>
    </citation>
    <scope>NUCLEOTIDE SEQUENCE [LARGE SCALE GENOMIC DNA]</scope>
    <source>
        <strain evidence="6 7">UCD-FST 08-225</strain>
    </source>
</reference>
<dbReference type="InterPro" id="IPR001608">
    <property type="entry name" value="Ala_racemase_N"/>
</dbReference>
<dbReference type="InterPro" id="IPR029066">
    <property type="entry name" value="PLP-binding_barrel"/>
</dbReference>